<dbReference type="AlphaFoldDB" id="A0A699X2W3"/>
<gene>
    <name evidence="2" type="ORF">Tci_925838</name>
</gene>
<reference evidence="2" key="1">
    <citation type="journal article" date="2019" name="Sci. Rep.">
        <title>Draft genome of Tanacetum cinerariifolium, the natural source of mosquito coil.</title>
        <authorList>
            <person name="Yamashiro T."/>
            <person name="Shiraishi A."/>
            <person name="Satake H."/>
            <person name="Nakayama K."/>
        </authorList>
    </citation>
    <scope>NUCLEOTIDE SEQUENCE</scope>
</reference>
<evidence type="ECO:0000313" key="2">
    <source>
        <dbReference type="EMBL" id="GFD53869.1"/>
    </source>
</evidence>
<feature type="region of interest" description="Disordered" evidence="1">
    <location>
        <begin position="30"/>
        <end position="50"/>
    </location>
</feature>
<sequence>LQRQQDEMALRITAQDLEISQLKARVKLLEDKEGGGNAQSGEDSPIKGRS</sequence>
<feature type="non-terminal residue" evidence="2">
    <location>
        <position position="1"/>
    </location>
</feature>
<proteinExistence type="predicted"/>
<comment type="caution">
    <text evidence="2">The sequence shown here is derived from an EMBL/GenBank/DDBJ whole genome shotgun (WGS) entry which is preliminary data.</text>
</comment>
<evidence type="ECO:0000256" key="1">
    <source>
        <dbReference type="SAM" id="MobiDB-lite"/>
    </source>
</evidence>
<organism evidence="2">
    <name type="scientific">Tanacetum cinerariifolium</name>
    <name type="common">Dalmatian daisy</name>
    <name type="synonym">Chrysanthemum cinerariifolium</name>
    <dbReference type="NCBI Taxonomy" id="118510"/>
    <lineage>
        <taxon>Eukaryota</taxon>
        <taxon>Viridiplantae</taxon>
        <taxon>Streptophyta</taxon>
        <taxon>Embryophyta</taxon>
        <taxon>Tracheophyta</taxon>
        <taxon>Spermatophyta</taxon>
        <taxon>Magnoliopsida</taxon>
        <taxon>eudicotyledons</taxon>
        <taxon>Gunneridae</taxon>
        <taxon>Pentapetalae</taxon>
        <taxon>asterids</taxon>
        <taxon>campanulids</taxon>
        <taxon>Asterales</taxon>
        <taxon>Asteraceae</taxon>
        <taxon>Asteroideae</taxon>
        <taxon>Anthemideae</taxon>
        <taxon>Anthemidinae</taxon>
        <taxon>Tanacetum</taxon>
    </lineage>
</organism>
<dbReference type="EMBL" id="BKCJ011799487">
    <property type="protein sequence ID" value="GFD53869.1"/>
    <property type="molecule type" value="Genomic_DNA"/>
</dbReference>
<protein>
    <submittedName>
        <fullName evidence="2">Uncharacterized protein</fullName>
    </submittedName>
</protein>
<name>A0A699X2W3_TANCI</name>
<accession>A0A699X2W3</accession>